<feature type="chain" id="PRO_5045103745" evidence="1">
    <location>
        <begin position="30"/>
        <end position="122"/>
    </location>
</feature>
<reference evidence="3" key="1">
    <citation type="journal article" date="2019" name="Int. J. Syst. Evol. Microbiol.">
        <title>The Global Catalogue of Microorganisms (GCM) 10K type strain sequencing project: providing services to taxonomists for standard genome sequencing and annotation.</title>
        <authorList>
            <consortium name="The Broad Institute Genomics Platform"/>
            <consortium name="The Broad Institute Genome Sequencing Center for Infectious Disease"/>
            <person name="Wu L."/>
            <person name="Ma J."/>
        </authorList>
    </citation>
    <scope>NUCLEOTIDE SEQUENCE [LARGE SCALE GENOMIC DNA]</scope>
    <source>
        <strain evidence="3">CCUG 62974</strain>
    </source>
</reference>
<proteinExistence type="predicted"/>
<dbReference type="EMBL" id="JBHTHX010000469">
    <property type="protein sequence ID" value="MFD0885927.1"/>
    <property type="molecule type" value="Genomic_DNA"/>
</dbReference>
<protein>
    <submittedName>
        <fullName evidence="2">Uncharacterized protein</fullName>
    </submittedName>
</protein>
<accession>A0ABW3DSD3</accession>
<feature type="signal peptide" evidence="1">
    <location>
        <begin position="1"/>
        <end position="29"/>
    </location>
</feature>
<name>A0ABW3DSD3_9ACTN</name>
<sequence>MRRSTITFATLVTAAATAAALVPAGPAMAATGYLDVGGIFRNSDITVTISLERYVDPAPSCYVAPPVPSHLGGGWRHTWQNNTDSKIVVYPSTDCTDPALTTVPAHGGYAVTNIAKSFEVLS</sequence>
<comment type="caution">
    <text evidence="2">The sequence shown here is derived from an EMBL/GenBank/DDBJ whole genome shotgun (WGS) entry which is preliminary data.</text>
</comment>
<evidence type="ECO:0000313" key="3">
    <source>
        <dbReference type="Proteomes" id="UP001597024"/>
    </source>
</evidence>
<evidence type="ECO:0000313" key="2">
    <source>
        <dbReference type="EMBL" id="MFD0885927.1"/>
    </source>
</evidence>
<evidence type="ECO:0000256" key="1">
    <source>
        <dbReference type="SAM" id="SignalP"/>
    </source>
</evidence>
<keyword evidence="3" id="KW-1185">Reference proteome</keyword>
<keyword evidence="1" id="KW-0732">Signal</keyword>
<dbReference type="Proteomes" id="UP001597024">
    <property type="component" value="Unassembled WGS sequence"/>
</dbReference>
<organism evidence="2 3">
    <name type="scientific">Streptosporangium algeriense</name>
    <dbReference type="NCBI Taxonomy" id="1682748"/>
    <lineage>
        <taxon>Bacteria</taxon>
        <taxon>Bacillati</taxon>
        <taxon>Actinomycetota</taxon>
        <taxon>Actinomycetes</taxon>
        <taxon>Streptosporangiales</taxon>
        <taxon>Streptosporangiaceae</taxon>
        <taxon>Streptosporangium</taxon>
    </lineage>
</organism>
<gene>
    <name evidence="2" type="ORF">ACFQ08_15365</name>
</gene>